<sequence>MKLPIGAIANFALKRIVLPAIAKAVVSNKNPLTKQVAVDVLRQAAQDEVERRLNLRVE</sequence>
<protein>
    <submittedName>
        <fullName evidence="1">Uncharacterized protein</fullName>
    </submittedName>
</protein>
<evidence type="ECO:0000313" key="1">
    <source>
        <dbReference type="EMBL" id="GAM01727.1"/>
    </source>
</evidence>
<proteinExistence type="predicted"/>
<name>A0A0A1W980_9SPHN</name>
<gene>
    <name evidence="1" type="ORF">SP5_068_00950</name>
</gene>
<comment type="caution">
    <text evidence="1">The sequence shown here is derived from an EMBL/GenBank/DDBJ whole genome shotgun (WGS) entry which is preliminary data.</text>
</comment>
<dbReference type="RefSeq" id="WP_157013700.1">
    <property type="nucleotide sequence ID" value="NZ_BBPI01000068.1"/>
</dbReference>
<organism evidence="1 2">
    <name type="scientific">Sphingomonas parapaucimobilis NBRC 15100</name>
    <dbReference type="NCBI Taxonomy" id="1219049"/>
    <lineage>
        <taxon>Bacteria</taxon>
        <taxon>Pseudomonadati</taxon>
        <taxon>Pseudomonadota</taxon>
        <taxon>Alphaproteobacteria</taxon>
        <taxon>Sphingomonadales</taxon>
        <taxon>Sphingomonadaceae</taxon>
        <taxon>Sphingomonas</taxon>
    </lineage>
</organism>
<reference evidence="1 2" key="1">
    <citation type="submission" date="2014-11" db="EMBL/GenBank/DDBJ databases">
        <title>Whole genome shotgun sequence of Sphingomonas parapaucimobilis NBRC 15100.</title>
        <authorList>
            <person name="Katano-Makiyama Y."/>
            <person name="Hosoyama A."/>
            <person name="Hashimoto M."/>
            <person name="Hosoyama Y."/>
            <person name="Noguchi M."/>
            <person name="Numata M."/>
            <person name="Tsuchikane K."/>
            <person name="Hirakata S."/>
            <person name="Uohara A."/>
            <person name="Shimodaira J."/>
            <person name="Ohji S."/>
            <person name="Ichikawa N."/>
            <person name="Kimura A."/>
            <person name="Yamazoe A."/>
            <person name="Fujita N."/>
        </authorList>
    </citation>
    <scope>NUCLEOTIDE SEQUENCE [LARGE SCALE GENOMIC DNA]</scope>
    <source>
        <strain evidence="1 2">NBRC 15100</strain>
    </source>
</reference>
<dbReference type="OrthoDB" id="9925011at2"/>
<dbReference type="EMBL" id="BBPI01000068">
    <property type="protein sequence ID" value="GAM01727.1"/>
    <property type="molecule type" value="Genomic_DNA"/>
</dbReference>
<dbReference type="AlphaFoldDB" id="A0A0A1W980"/>
<dbReference type="Proteomes" id="UP000032305">
    <property type="component" value="Unassembled WGS sequence"/>
</dbReference>
<evidence type="ECO:0000313" key="2">
    <source>
        <dbReference type="Proteomes" id="UP000032305"/>
    </source>
</evidence>
<accession>A0A0A1W980</accession>
<keyword evidence="2" id="KW-1185">Reference proteome</keyword>